<dbReference type="SUPFAM" id="SSF51395">
    <property type="entry name" value="FMN-linked oxidoreductases"/>
    <property type="match status" value="1"/>
</dbReference>
<dbReference type="PANTHER" id="PTHR42907:SF1">
    <property type="entry name" value="FMN-LINKED OXIDOREDUCTASES SUPERFAMILY PROTEIN"/>
    <property type="match status" value="1"/>
</dbReference>
<keyword evidence="4" id="KW-0288">FMN</keyword>
<keyword evidence="9" id="KW-0560">Oxidoreductase</keyword>
<evidence type="ECO:0000256" key="2">
    <source>
        <dbReference type="ARBA" id="ARBA00022555"/>
    </source>
</evidence>
<dbReference type="PANTHER" id="PTHR42907">
    <property type="entry name" value="FMN-LINKED OXIDOREDUCTASES SUPERFAMILY PROTEIN"/>
    <property type="match status" value="1"/>
</dbReference>
<dbReference type="InterPro" id="IPR004653">
    <property type="entry name" value="DusA"/>
</dbReference>
<reference evidence="13 14" key="1">
    <citation type="submission" date="2023-04" db="EMBL/GenBank/DDBJ databases">
        <title>Genome of Basidiobolus ranarum AG-B5.</title>
        <authorList>
            <person name="Stajich J.E."/>
            <person name="Carter-House D."/>
            <person name="Gryganskyi A."/>
        </authorList>
    </citation>
    <scope>NUCLEOTIDE SEQUENCE [LARGE SCALE GENOMIC DNA]</scope>
    <source>
        <strain evidence="13 14">AG-B5</strain>
    </source>
</reference>
<keyword evidence="8" id="KW-0694">RNA-binding</keyword>
<dbReference type="InterPro" id="IPR035587">
    <property type="entry name" value="DUS-like_FMN-bd"/>
</dbReference>
<gene>
    <name evidence="13" type="ORF">K7432_008572</name>
</gene>
<evidence type="ECO:0000256" key="5">
    <source>
        <dbReference type="ARBA" id="ARBA00022664"/>
    </source>
</evidence>
<keyword evidence="5" id="KW-0507">mRNA processing</keyword>
<dbReference type="NCBIfam" id="NF008774">
    <property type="entry name" value="PRK11815.1"/>
    <property type="match status" value="1"/>
</dbReference>
<keyword evidence="14" id="KW-1185">Reference proteome</keyword>
<feature type="domain" description="DUS-like FMN-binding" evidence="12">
    <location>
        <begin position="46"/>
        <end position="352"/>
    </location>
</feature>
<dbReference type="Gene3D" id="3.20.20.70">
    <property type="entry name" value="Aldolase class I"/>
    <property type="match status" value="1"/>
</dbReference>
<sequence length="366" mass="41501">MWLLHSTTFLNHHLKKSHAITCIRRIQSVPNQTLEPHQPFSKPVSVAPMVDVTDPHFLQLLRIISPSKKNISYTQMYHVNAIINREKQLERLCGPPEENTVVQIGGTDPETMAQATNILQASGFSEVNINIGCPSSRVQAGSFGAVLMKTPEKVREILTHISDIGVTIPVTVKCRIGVDEYDSYEYLCDFINSITNQTPVQHIIVHARKAWLKGLSPEENRKIPPLDYSRVYKLRHDFPHLKFTINGGIETVDQIREHLKVVHGVMLGRKIREHPMFLDTLDRELLGDTQKAELTEEAVVLSYLDYASKLHERGDMSISVLIRPLYNIFKGGRGKAFRRTIQTNLAKRDTLTFQEIVLGALESTVR</sequence>
<comment type="caution">
    <text evidence="13">The sequence shown here is derived from an EMBL/GenBank/DDBJ whole genome shotgun (WGS) entry which is preliminary data.</text>
</comment>
<keyword evidence="3" id="KW-0285">Flavoprotein</keyword>
<organism evidence="13 14">
    <name type="scientific">Basidiobolus ranarum</name>
    <dbReference type="NCBI Taxonomy" id="34480"/>
    <lineage>
        <taxon>Eukaryota</taxon>
        <taxon>Fungi</taxon>
        <taxon>Fungi incertae sedis</taxon>
        <taxon>Zoopagomycota</taxon>
        <taxon>Entomophthoromycotina</taxon>
        <taxon>Basidiobolomycetes</taxon>
        <taxon>Basidiobolales</taxon>
        <taxon>Basidiobolaceae</taxon>
        <taxon>Basidiobolus</taxon>
    </lineage>
</organism>
<accession>A0ABR2VYC9</accession>
<comment type="catalytic activity">
    <reaction evidence="11">
        <text>a 5,6-dihydrouridine in mRNA + NADP(+) = a uridine in mRNA + NADPH + H(+)</text>
        <dbReference type="Rhea" id="RHEA:69855"/>
        <dbReference type="Rhea" id="RHEA-COMP:14658"/>
        <dbReference type="Rhea" id="RHEA-COMP:17789"/>
        <dbReference type="ChEBI" id="CHEBI:15378"/>
        <dbReference type="ChEBI" id="CHEBI:57783"/>
        <dbReference type="ChEBI" id="CHEBI:58349"/>
        <dbReference type="ChEBI" id="CHEBI:65315"/>
        <dbReference type="ChEBI" id="CHEBI:74443"/>
    </reaction>
    <physiologicalReaction direction="right-to-left" evidence="11">
        <dbReference type="Rhea" id="RHEA:69857"/>
    </physiologicalReaction>
</comment>
<protein>
    <recommendedName>
        <fullName evidence="12">DUS-like FMN-binding domain-containing protein</fullName>
    </recommendedName>
</protein>
<evidence type="ECO:0000256" key="1">
    <source>
        <dbReference type="ARBA" id="ARBA00001917"/>
    </source>
</evidence>
<dbReference type="EMBL" id="JASJQH010007358">
    <property type="protein sequence ID" value="KAK9710223.1"/>
    <property type="molecule type" value="Genomic_DNA"/>
</dbReference>
<evidence type="ECO:0000256" key="9">
    <source>
        <dbReference type="ARBA" id="ARBA00023002"/>
    </source>
</evidence>
<dbReference type="CDD" id="cd02801">
    <property type="entry name" value="DUS_like_FMN"/>
    <property type="match status" value="1"/>
</dbReference>
<dbReference type="InterPro" id="IPR018517">
    <property type="entry name" value="tRNA_hU_synthase_CS"/>
</dbReference>
<dbReference type="InterPro" id="IPR013785">
    <property type="entry name" value="Aldolase_TIM"/>
</dbReference>
<keyword evidence="6" id="KW-0819">tRNA processing</keyword>
<evidence type="ECO:0000256" key="10">
    <source>
        <dbReference type="ARBA" id="ARBA00048342"/>
    </source>
</evidence>
<dbReference type="Pfam" id="PF01207">
    <property type="entry name" value="Dus"/>
    <property type="match status" value="1"/>
</dbReference>
<evidence type="ECO:0000256" key="3">
    <source>
        <dbReference type="ARBA" id="ARBA00022630"/>
    </source>
</evidence>
<evidence type="ECO:0000256" key="7">
    <source>
        <dbReference type="ARBA" id="ARBA00022857"/>
    </source>
</evidence>
<evidence type="ECO:0000256" key="4">
    <source>
        <dbReference type="ARBA" id="ARBA00022643"/>
    </source>
</evidence>
<evidence type="ECO:0000256" key="11">
    <source>
        <dbReference type="ARBA" id="ARBA00049447"/>
    </source>
</evidence>
<dbReference type="Proteomes" id="UP001479436">
    <property type="component" value="Unassembled WGS sequence"/>
</dbReference>
<evidence type="ECO:0000256" key="6">
    <source>
        <dbReference type="ARBA" id="ARBA00022694"/>
    </source>
</evidence>
<evidence type="ECO:0000313" key="13">
    <source>
        <dbReference type="EMBL" id="KAK9710223.1"/>
    </source>
</evidence>
<comment type="catalytic activity">
    <reaction evidence="10">
        <text>a 5,6-dihydrouridine in mRNA + NAD(+) = a uridine in mRNA + NADH + H(+)</text>
        <dbReference type="Rhea" id="RHEA:69851"/>
        <dbReference type="Rhea" id="RHEA-COMP:14658"/>
        <dbReference type="Rhea" id="RHEA-COMP:17789"/>
        <dbReference type="ChEBI" id="CHEBI:15378"/>
        <dbReference type="ChEBI" id="CHEBI:57540"/>
        <dbReference type="ChEBI" id="CHEBI:57945"/>
        <dbReference type="ChEBI" id="CHEBI:65315"/>
        <dbReference type="ChEBI" id="CHEBI:74443"/>
    </reaction>
    <physiologicalReaction direction="right-to-left" evidence="10">
        <dbReference type="Rhea" id="RHEA:69853"/>
    </physiologicalReaction>
</comment>
<keyword evidence="7" id="KW-0521">NADP</keyword>
<keyword evidence="2" id="KW-0820">tRNA-binding</keyword>
<name>A0ABR2VYC9_9FUNG</name>
<proteinExistence type="predicted"/>
<evidence type="ECO:0000259" key="12">
    <source>
        <dbReference type="Pfam" id="PF01207"/>
    </source>
</evidence>
<comment type="cofactor">
    <cofactor evidence="1">
        <name>FMN</name>
        <dbReference type="ChEBI" id="CHEBI:58210"/>
    </cofactor>
</comment>
<evidence type="ECO:0000256" key="8">
    <source>
        <dbReference type="ARBA" id="ARBA00022884"/>
    </source>
</evidence>
<evidence type="ECO:0000313" key="14">
    <source>
        <dbReference type="Proteomes" id="UP001479436"/>
    </source>
</evidence>
<dbReference type="PROSITE" id="PS01136">
    <property type="entry name" value="UPF0034"/>
    <property type="match status" value="1"/>
</dbReference>